<keyword evidence="1" id="KW-0472">Membrane</keyword>
<reference evidence="3 4" key="1">
    <citation type="submission" date="2021-03" db="EMBL/GenBank/DDBJ databases">
        <title>Fibrella sp. HMF5036 genome sequencing and assembly.</title>
        <authorList>
            <person name="Kang H."/>
            <person name="Kim H."/>
            <person name="Bae S."/>
            <person name="Joh K."/>
        </authorList>
    </citation>
    <scope>NUCLEOTIDE SEQUENCE [LARGE SCALE GENOMIC DNA]</scope>
    <source>
        <strain evidence="3 4">HMF5036</strain>
    </source>
</reference>
<dbReference type="Proteomes" id="UP000664795">
    <property type="component" value="Unassembled WGS sequence"/>
</dbReference>
<evidence type="ECO:0000313" key="3">
    <source>
        <dbReference type="EMBL" id="MBO0931558.1"/>
    </source>
</evidence>
<dbReference type="InterPro" id="IPR002656">
    <property type="entry name" value="Acyl_transf_3_dom"/>
</dbReference>
<feature type="transmembrane region" description="Helical" evidence="1">
    <location>
        <begin position="361"/>
        <end position="383"/>
    </location>
</feature>
<keyword evidence="1" id="KW-1133">Transmembrane helix</keyword>
<feature type="transmembrane region" description="Helical" evidence="1">
    <location>
        <begin position="187"/>
        <end position="208"/>
    </location>
</feature>
<feature type="transmembrane region" description="Helical" evidence="1">
    <location>
        <begin position="97"/>
        <end position="118"/>
    </location>
</feature>
<feature type="transmembrane region" description="Helical" evidence="1">
    <location>
        <begin position="67"/>
        <end position="85"/>
    </location>
</feature>
<name>A0A939G5G7_9BACT</name>
<dbReference type="RefSeq" id="WP_207335522.1">
    <property type="nucleotide sequence ID" value="NZ_JAFMYU010000007.1"/>
</dbReference>
<keyword evidence="3" id="KW-0012">Acyltransferase</keyword>
<keyword evidence="1" id="KW-0812">Transmembrane</keyword>
<keyword evidence="4" id="KW-1185">Reference proteome</keyword>
<keyword evidence="3" id="KW-0808">Transferase</keyword>
<sequence>MKATTHRAIWLDYLRSFVTMLVVAHHAALAYPTFARFNPAHYIWSTAPIVDDSRWYGFDVFIGFNDAFFMPLMFLLSGLFVYGGLRRKGSKKYVADRLVRLGIPFLIAELVLIPVAYLPSFYQSTQSFQLVPFGSDYVVDQQWPVGPPWFVWLLLSFDSITALLFNYKPSFFPAIAARLARLSQFPIRFGVLVYGVVALSFIPLSLWVGQYTWVGHWGPFDFQLNRLLFYWLFFLLGNCLGTIDWQTYLFHQGKLLGRSQAFWLGLSLTCYALVIIESGWGAAQVKNGQLTATEGYLLYDLVFVASCLASIGACLSFFRNHVTTSIQIWDSLSANAYGIYIVHYGFVTWLQFILLPADWPVLIKFLVVFLGAVSLSWLSCRLIRRSPLIARVL</sequence>
<feature type="transmembrane region" description="Helical" evidence="1">
    <location>
        <begin position="262"/>
        <end position="283"/>
    </location>
</feature>
<feature type="transmembrane region" description="Helical" evidence="1">
    <location>
        <begin position="12"/>
        <end position="34"/>
    </location>
</feature>
<gene>
    <name evidence="3" type="ORF">J2I48_11160</name>
</gene>
<feature type="transmembrane region" description="Helical" evidence="1">
    <location>
        <begin position="295"/>
        <end position="317"/>
    </location>
</feature>
<dbReference type="EMBL" id="JAFMYU010000007">
    <property type="protein sequence ID" value="MBO0931558.1"/>
    <property type="molecule type" value="Genomic_DNA"/>
</dbReference>
<feature type="transmembrane region" description="Helical" evidence="1">
    <location>
        <begin position="228"/>
        <end position="250"/>
    </location>
</feature>
<comment type="caution">
    <text evidence="3">The sequence shown here is derived from an EMBL/GenBank/DDBJ whole genome shotgun (WGS) entry which is preliminary data.</text>
</comment>
<feature type="domain" description="Acyltransferase 3" evidence="2">
    <location>
        <begin position="9"/>
        <end position="379"/>
    </location>
</feature>
<feature type="transmembrane region" description="Helical" evidence="1">
    <location>
        <begin position="149"/>
        <end position="167"/>
    </location>
</feature>
<dbReference type="Pfam" id="PF01757">
    <property type="entry name" value="Acyl_transf_3"/>
    <property type="match status" value="1"/>
</dbReference>
<dbReference type="GO" id="GO:0016747">
    <property type="term" value="F:acyltransferase activity, transferring groups other than amino-acyl groups"/>
    <property type="evidence" value="ECO:0007669"/>
    <property type="project" value="InterPro"/>
</dbReference>
<dbReference type="PANTHER" id="PTHR36927">
    <property type="entry name" value="BLR4337 PROTEIN"/>
    <property type="match status" value="1"/>
</dbReference>
<organism evidence="3 4">
    <name type="scientific">Fibrella aquatilis</name>
    <dbReference type="NCBI Taxonomy" id="2817059"/>
    <lineage>
        <taxon>Bacteria</taxon>
        <taxon>Pseudomonadati</taxon>
        <taxon>Bacteroidota</taxon>
        <taxon>Cytophagia</taxon>
        <taxon>Cytophagales</taxon>
        <taxon>Spirosomataceae</taxon>
        <taxon>Fibrella</taxon>
    </lineage>
</organism>
<accession>A0A939G5G7</accession>
<proteinExistence type="predicted"/>
<evidence type="ECO:0000259" key="2">
    <source>
        <dbReference type="Pfam" id="PF01757"/>
    </source>
</evidence>
<dbReference type="InterPro" id="IPR050623">
    <property type="entry name" value="Glucan_succinyl_AcylTrfase"/>
</dbReference>
<feature type="transmembrane region" description="Helical" evidence="1">
    <location>
        <begin position="337"/>
        <end position="355"/>
    </location>
</feature>
<evidence type="ECO:0000256" key="1">
    <source>
        <dbReference type="SAM" id="Phobius"/>
    </source>
</evidence>
<evidence type="ECO:0000313" key="4">
    <source>
        <dbReference type="Proteomes" id="UP000664795"/>
    </source>
</evidence>
<dbReference type="AlphaFoldDB" id="A0A939G5G7"/>
<dbReference type="PANTHER" id="PTHR36927:SF4">
    <property type="entry name" value="BLR5718 PROTEIN"/>
    <property type="match status" value="1"/>
</dbReference>
<protein>
    <submittedName>
        <fullName evidence="3">Acyltransferase</fullName>
    </submittedName>
</protein>